<evidence type="ECO:0000256" key="4">
    <source>
        <dbReference type="ARBA" id="ARBA00022840"/>
    </source>
</evidence>
<reference evidence="6 7" key="1">
    <citation type="submission" date="2019-02" db="EMBL/GenBank/DDBJ databases">
        <title>Deep-cultivation of Planctomycetes and their phenomic and genomic characterization uncovers novel biology.</title>
        <authorList>
            <person name="Wiegand S."/>
            <person name="Jogler M."/>
            <person name="Boedeker C."/>
            <person name="Pinto D."/>
            <person name="Vollmers J."/>
            <person name="Rivas-Marin E."/>
            <person name="Kohn T."/>
            <person name="Peeters S.H."/>
            <person name="Heuer A."/>
            <person name="Rast P."/>
            <person name="Oberbeckmann S."/>
            <person name="Bunk B."/>
            <person name="Jeske O."/>
            <person name="Meyerdierks A."/>
            <person name="Storesund J.E."/>
            <person name="Kallscheuer N."/>
            <person name="Luecker S."/>
            <person name="Lage O.M."/>
            <person name="Pohl T."/>
            <person name="Merkel B.J."/>
            <person name="Hornburger P."/>
            <person name="Mueller R.-W."/>
            <person name="Bruemmer F."/>
            <person name="Labrenz M."/>
            <person name="Spormann A.M."/>
            <person name="Op den Camp H."/>
            <person name="Overmann J."/>
            <person name="Amann R."/>
            <person name="Jetten M.S.M."/>
            <person name="Mascher T."/>
            <person name="Medema M.H."/>
            <person name="Devos D.P."/>
            <person name="Kaster A.-K."/>
            <person name="Ovreas L."/>
            <person name="Rohde M."/>
            <person name="Galperin M.Y."/>
            <person name="Jogler C."/>
        </authorList>
    </citation>
    <scope>NUCLEOTIDE SEQUENCE [LARGE SCALE GENOMIC DNA]</scope>
    <source>
        <strain evidence="6 7">Pan161</strain>
    </source>
</reference>
<dbReference type="PANTHER" id="PTHR42918">
    <property type="entry name" value="LYSYL-TRNA SYNTHETASE"/>
    <property type="match status" value="1"/>
</dbReference>
<dbReference type="OrthoDB" id="9802326at2"/>
<dbReference type="EMBL" id="CP036343">
    <property type="protein sequence ID" value="QDT91066.1"/>
    <property type="molecule type" value="Genomic_DNA"/>
</dbReference>
<sequence length="348" mass="39216">MNQSDSQYLPTATIETLQQRSQLLRAIRTFFESRGYWEVETPLLSRDTVVDAYIDPFVTEWCATEGASAAGEIRYLQTSPEFAMKRLLTAGADQIYQITHAFRQAERGSMHNPEFAMLEWYRLGETHHDQMNFVEALVRQIFELAASISDQSARPSLPEIPFERFSYEDAFLQFAGLSALHSTAAQFQQVARARQVSVPDVFDVNDCLSWQNLLLVELIEPALREKGAVFLYDYPARQAALACIRHADDLGPEGVAERFELYLQGVEICNGYHELTDAAELRTRIRQQSDSRKQESRPALPAESYLLQAMEAGLPACAGTALGLDRLIMLALGKQTLQEVIAFPVERA</sequence>
<keyword evidence="7" id="KW-1185">Reference proteome</keyword>
<dbReference type="Proteomes" id="UP000316855">
    <property type="component" value="Chromosome"/>
</dbReference>
<keyword evidence="6" id="KW-0648">Protein biosynthesis</keyword>
<evidence type="ECO:0000256" key="2">
    <source>
        <dbReference type="ARBA" id="ARBA00022598"/>
    </source>
</evidence>
<dbReference type="SUPFAM" id="SSF55681">
    <property type="entry name" value="Class II aaRS and biotin synthetases"/>
    <property type="match status" value="1"/>
</dbReference>
<dbReference type="Gene3D" id="3.30.930.10">
    <property type="entry name" value="Bira Bifunctional Protein, Domain 2"/>
    <property type="match status" value="1"/>
</dbReference>
<dbReference type="GO" id="GO:0006430">
    <property type="term" value="P:lysyl-tRNA aminoacylation"/>
    <property type="evidence" value="ECO:0007669"/>
    <property type="project" value="InterPro"/>
</dbReference>
<dbReference type="FunFam" id="3.30.930.10:FF:000017">
    <property type="entry name" value="Elongation factor P--(R)-beta-lysine ligase"/>
    <property type="match status" value="1"/>
</dbReference>
<dbReference type="GO" id="GO:0004824">
    <property type="term" value="F:lysine-tRNA ligase activity"/>
    <property type="evidence" value="ECO:0007669"/>
    <property type="project" value="InterPro"/>
</dbReference>
<dbReference type="InterPro" id="IPR004364">
    <property type="entry name" value="Aa-tRNA-synt_II"/>
</dbReference>
<feature type="domain" description="Aminoacyl-transfer RNA synthetases class-II family profile" evidence="5">
    <location>
        <begin position="20"/>
        <end position="344"/>
    </location>
</feature>
<dbReference type="NCBIfam" id="NF006828">
    <property type="entry name" value="PRK09350.1"/>
    <property type="match status" value="1"/>
</dbReference>
<dbReference type="GO" id="GO:0000049">
    <property type="term" value="F:tRNA binding"/>
    <property type="evidence" value="ECO:0007669"/>
    <property type="project" value="TreeGrafter"/>
</dbReference>
<keyword evidence="4" id="KW-0067">ATP-binding</keyword>
<evidence type="ECO:0000256" key="3">
    <source>
        <dbReference type="ARBA" id="ARBA00022741"/>
    </source>
</evidence>
<organism evidence="6 7">
    <name type="scientific">Gimesia algae</name>
    <dbReference type="NCBI Taxonomy" id="2527971"/>
    <lineage>
        <taxon>Bacteria</taxon>
        <taxon>Pseudomonadati</taxon>
        <taxon>Planctomycetota</taxon>
        <taxon>Planctomycetia</taxon>
        <taxon>Planctomycetales</taxon>
        <taxon>Planctomycetaceae</taxon>
        <taxon>Gimesia</taxon>
    </lineage>
</organism>
<dbReference type="GO" id="GO:0003746">
    <property type="term" value="F:translation elongation factor activity"/>
    <property type="evidence" value="ECO:0007669"/>
    <property type="project" value="UniProtKB-KW"/>
</dbReference>
<dbReference type="GO" id="GO:0005524">
    <property type="term" value="F:ATP binding"/>
    <property type="evidence" value="ECO:0007669"/>
    <property type="project" value="UniProtKB-KW"/>
</dbReference>
<dbReference type="AlphaFoldDB" id="A0A517VDI5"/>
<dbReference type="PANTHER" id="PTHR42918:SF6">
    <property type="entry name" value="ELONGATION FACTOR P--(R)-BETA-LYSINE LIGASE"/>
    <property type="match status" value="1"/>
</dbReference>
<dbReference type="GO" id="GO:0005829">
    <property type="term" value="C:cytosol"/>
    <property type="evidence" value="ECO:0007669"/>
    <property type="project" value="TreeGrafter"/>
</dbReference>
<gene>
    <name evidence="6" type="primary">epmA</name>
    <name evidence="6" type="ORF">Pan161_27200</name>
</gene>
<dbReference type="PROSITE" id="PS50862">
    <property type="entry name" value="AA_TRNA_LIGASE_II"/>
    <property type="match status" value="1"/>
</dbReference>
<dbReference type="EC" id="6.3.1.-" evidence="6"/>
<keyword evidence="2 6" id="KW-0436">Ligase</keyword>
<dbReference type="RefSeq" id="WP_145227646.1">
    <property type="nucleotide sequence ID" value="NZ_CP036343.1"/>
</dbReference>
<dbReference type="KEGG" id="gax:Pan161_27200"/>
<dbReference type="Pfam" id="PF00152">
    <property type="entry name" value="tRNA-synt_2"/>
    <property type="match status" value="1"/>
</dbReference>
<keyword evidence="6" id="KW-0251">Elongation factor</keyword>
<accession>A0A517VDI5</accession>
<name>A0A517VDI5_9PLAN</name>
<comment type="subunit">
    <text evidence="1">Homodimer.</text>
</comment>
<dbReference type="InterPro" id="IPR045864">
    <property type="entry name" value="aa-tRNA-synth_II/BPL/LPL"/>
</dbReference>
<dbReference type="InterPro" id="IPR006195">
    <property type="entry name" value="aa-tRNA-synth_II"/>
</dbReference>
<dbReference type="NCBIfam" id="TIGR00462">
    <property type="entry name" value="genX"/>
    <property type="match status" value="1"/>
</dbReference>
<protein>
    <submittedName>
        <fullName evidence="6">Elongation factor P--(R)-beta-lysine ligase</fullName>
        <ecNumber evidence="6">6.3.1.-</ecNumber>
    </submittedName>
</protein>
<evidence type="ECO:0000256" key="1">
    <source>
        <dbReference type="ARBA" id="ARBA00011738"/>
    </source>
</evidence>
<evidence type="ECO:0000259" key="5">
    <source>
        <dbReference type="PROSITE" id="PS50862"/>
    </source>
</evidence>
<dbReference type="InterPro" id="IPR004525">
    <property type="entry name" value="EpmA"/>
</dbReference>
<evidence type="ECO:0000313" key="6">
    <source>
        <dbReference type="EMBL" id="QDT91066.1"/>
    </source>
</evidence>
<proteinExistence type="predicted"/>
<evidence type="ECO:0000313" key="7">
    <source>
        <dbReference type="Proteomes" id="UP000316855"/>
    </source>
</evidence>
<keyword evidence="3" id="KW-0547">Nucleotide-binding</keyword>